<dbReference type="AlphaFoldDB" id="C5FWD0"/>
<dbReference type="STRING" id="554155.C5FWD0"/>
<gene>
    <name evidence="2" type="ORF">MCYG_07033</name>
</gene>
<reference evidence="3" key="1">
    <citation type="journal article" date="2012" name="MBio">
        <title>Comparative genome analysis of Trichophyton rubrum and related dermatophytes reveals candidate genes involved in infection.</title>
        <authorList>
            <person name="Martinez D.A."/>
            <person name="Oliver B.G."/>
            <person name="Graeser Y."/>
            <person name="Goldberg J.M."/>
            <person name="Li W."/>
            <person name="Martinez-Rossi N.M."/>
            <person name="Monod M."/>
            <person name="Shelest E."/>
            <person name="Barton R.C."/>
            <person name="Birch E."/>
            <person name="Brakhage A.A."/>
            <person name="Chen Z."/>
            <person name="Gurr S.J."/>
            <person name="Heiman D."/>
            <person name="Heitman J."/>
            <person name="Kosti I."/>
            <person name="Rossi A."/>
            <person name="Saif S."/>
            <person name="Samalova M."/>
            <person name="Saunders C.W."/>
            <person name="Shea T."/>
            <person name="Summerbell R.C."/>
            <person name="Xu J."/>
            <person name="Young S."/>
            <person name="Zeng Q."/>
            <person name="Birren B.W."/>
            <person name="Cuomo C.A."/>
            <person name="White T.C."/>
        </authorList>
    </citation>
    <scope>NUCLEOTIDE SEQUENCE [LARGE SCALE GENOMIC DNA]</scope>
    <source>
        <strain evidence="3">ATCC MYA-4605 / CBS 113480</strain>
    </source>
</reference>
<dbReference type="Pfam" id="PF01177">
    <property type="entry name" value="Asp_Glu_race"/>
    <property type="match status" value="1"/>
</dbReference>
<sequence length="294" mass="31775">MPYRLLIINPNTSTHMTDALKPIVNGVNLRGNSAVEIYNGGKVLPDKLPEVQVDYFTAPREPTVSKEGITLEGIPSINNGKQSILSAQHCFPHLQSLIGEYDGFLVACYSPHPLVGMLRRAIEERNNVKPTAAIERPFHRRQYVTGIMDASIEMSAYFVNCASQESQQHTPGKFGIVTTADEWKEELDTAARDMLLSNGNDPDLTVFAGVETTGLTASELHSAPADLVKSRIKSATERLKHRAGPSLRVISMGCAAMAGMEKAVREAFDTSQPVTVVDGTAAGVAVLLGLCRAS</sequence>
<dbReference type="Proteomes" id="UP000002035">
    <property type="component" value="Unassembled WGS sequence"/>
</dbReference>
<dbReference type="OrthoDB" id="10249382at2759"/>
<name>C5FWD0_ARTOC</name>
<keyword evidence="3" id="KW-1185">Reference proteome</keyword>
<dbReference type="GO" id="GO:0047661">
    <property type="term" value="F:amino-acid racemase activity"/>
    <property type="evidence" value="ECO:0007669"/>
    <property type="project" value="InterPro"/>
</dbReference>
<dbReference type="VEuPathDB" id="FungiDB:MCYG_07033"/>
<dbReference type="PANTHER" id="PTHR28047:SF5">
    <property type="entry name" value="PROTEIN DCG1"/>
    <property type="match status" value="1"/>
</dbReference>
<organism evidence="2 3">
    <name type="scientific">Arthroderma otae (strain ATCC MYA-4605 / CBS 113480)</name>
    <name type="common">Microsporum canis</name>
    <dbReference type="NCBI Taxonomy" id="554155"/>
    <lineage>
        <taxon>Eukaryota</taxon>
        <taxon>Fungi</taxon>
        <taxon>Dikarya</taxon>
        <taxon>Ascomycota</taxon>
        <taxon>Pezizomycotina</taxon>
        <taxon>Eurotiomycetes</taxon>
        <taxon>Eurotiomycetidae</taxon>
        <taxon>Onygenales</taxon>
        <taxon>Arthrodermataceae</taxon>
        <taxon>Microsporum</taxon>
    </lineage>
</organism>
<proteinExistence type="inferred from homology"/>
<dbReference type="GeneID" id="9228101"/>
<dbReference type="RefSeq" id="XP_002845069.1">
    <property type="nucleotide sequence ID" value="XM_002845023.1"/>
</dbReference>
<dbReference type="eggNOG" id="ENOG502RZ0H">
    <property type="taxonomic scope" value="Eukaryota"/>
</dbReference>
<accession>C5FWD0</accession>
<dbReference type="OMA" id="CAGMSGM"/>
<evidence type="ECO:0000313" key="3">
    <source>
        <dbReference type="Proteomes" id="UP000002035"/>
    </source>
</evidence>
<comment type="similarity">
    <text evidence="1">Belongs to the HyuE racemase family.</text>
</comment>
<dbReference type="Gene3D" id="3.40.50.12500">
    <property type="match status" value="1"/>
</dbReference>
<dbReference type="InterPro" id="IPR053714">
    <property type="entry name" value="Iso_Racemase_Enz_sf"/>
</dbReference>
<dbReference type="EMBL" id="DS995706">
    <property type="protein sequence ID" value="EEQ34214.1"/>
    <property type="molecule type" value="Genomic_DNA"/>
</dbReference>
<protein>
    <submittedName>
        <fullName evidence="2">Tubulin gamma chain</fullName>
    </submittedName>
</protein>
<dbReference type="HOGENOM" id="CLU_053002_1_1_1"/>
<dbReference type="PANTHER" id="PTHR28047">
    <property type="entry name" value="PROTEIN DCG1"/>
    <property type="match status" value="1"/>
</dbReference>
<dbReference type="InterPro" id="IPR015942">
    <property type="entry name" value="Asp/Glu/hydantoin_racemase"/>
</dbReference>
<dbReference type="InterPro" id="IPR052186">
    <property type="entry name" value="Hydantoin_racemase-like"/>
</dbReference>
<evidence type="ECO:0000313" key="2">
    <source>
        <dbReference type="EMBL" id="EEQ34214.1"/>
    </source>
</evidence>
<evidence type="ECO:0000256" key="1">
    <source>
        <dbReference type="ARBA" id="ARBA00038414"/>
    </source>
</evidence>